<evidence type="ECO:0000256" key="1">
    <source>
        <dbReference type="SAM" id="MobiDB-lite"/>
    </source>
</evidence>
<dbReference type="EMBL" id="JAACNH010000334">
    <property type="protein sequence ID" value="KAG8431163.1"/>
    <property type="molecule type" value="Genomic_DNA"/>
</dbReference>
<feature type="compositionally biased region" description="Polar residues" evidence="1">
    <location>
        <begin position="58"/>
        <end position="73"/>
    </location>
</feature>
<comment type="caution">
    <text evidence="2">The sequence shown here is derived from an EMBL/GenBank/DDBJ whole genome shotgun (WGS) entry which is preliminary data.</text>
</comment>
<proteinExistence type="predicted"/>
<protein>
    <submittedName>
        <fullName evidence="2">Uncharacterized protein</fullName>
    </submittedName>
</protein>
<evidence type="ECO:0000313" key="2">
    <source>
        <dbReference type="EMBL" id="KAG8431163.1"/>
    </source>
</evidence>
<organism evidence="2 3">
    <name type="scientific">Hymenochirus boettgeri</name>
    <name type="common">Congo dwarf clawed frog</name>
    <dbReference type="NCBI Taxonomy" id="247094"/>
    <lineage>
        <taxon>Eukaryota</taxon>
        <taxon>Metazoa</taxon>
        <taxon>Chordata</taxon>
        <taxon>Craniata</taxon>
        <taxon>Vertebrata</taxon>
        <taxon>Euteleostomi</taxon>
        <taxon>Amphibia</taxon>
        <taxon>Batrachia</taxon>
        <taxon>Anura</taxon>
        <taxon>Pipoidea</taxon>
        <taxon>Pipidae</taxon>
        <taxon>Pipinae</taxon>
        <taxon>Hymenochirus</taxon>
    </lineage>
</organism>
<sequence length="80" mass="8904">MSALRLICVDGDFSSGSFKKQIPLQCSIGRVRALQWDLQYANAVALLNLHLSREQVNKSKAPSNESQQGQSTPIFKAERQ</sequence>
<name>A0A8T2IH28_9PIPI</name>
<dbReference type="AlphaFoldDB" id="A0A8T2IH28"/>
<gene>
    <name evidence="2" type="ORF">GDO86_019333</name>
</gene>
<reference evidence="2" key="1">
    <citation type="thesis" date="2020" institute="ProQuest LLC" country="789 East Eisenhower Parkway, Ann Arbor, MI, USA">
        <title>Comparative Genomics and Chromosome Evolution.</title>
        <authorList>
            <person name="Mudd A.B."/>
        </authorList>
    </citation>
    <scope>NUCLEOTIDE SEQUENCE</scope>
    <source>
        <strain evidence="2">Female2</strain>
        <tissue evidence="2">Blood</tissue>
    </source>
</reference>
<keyword evidence="3" id="KW-1185">Reference proteome</keyword>
<dbReference type="Proteomes" id="UP000812440">
    <property type="component" value="Unassembled WGS sequence"/>
</dbReference>
<accession>A0A8T2IH28</accession>
<evidence type="ECO:0000313" key="3">
    <source>
        <dbReference type="Proteomes" id="UP000812440"/>
    </source>
</evidence>
<feature type="region of interest" description="Disordered" evidence="1">
    <location>
        <begin position="57"/>
        <end position="80"/>
    </location>
</feature>